<reference evidence="3" key="1">
    <citation type="submission" date="2011-07" db="EMBL/GenBank/DDBJ databases">
        <authorList>
            <consortium name="Caenorhabditis brenneri Sequencing and Analysis Consortium"/>
            <person name="Wilson R.K."/>
        </authorList>
    </citation>
    <scope>NUCLEOTIDE SEQUENCE [LARGE SCALE GENOMIC DNA]</scope>
    <source>
        <strain evidence="3">PB2801</strain>
    </source>
</reference>
<feature type="region of interest" description="Disordered" evidence="1">
    <location>
        <begin position="47"/>
        <end position="95"/>
    </location>
</feature>
<feature type="region of interest" description="Disordered" evidence="1">
    <location>
        <begin position="1"/>
        <end position="32"/>
    </location>
</feature>
<proteinExistence type="predicted"/>
<dbReference type="HOGENOM" id="CLU_2374633_0_0_1"/>
<feature type="compositionally biased region" description="Basic and acidic residues" evidence="1">
    <location>
        <begin position="10"/>
        <end position="32"/>
    </location>
</feature>
<accession>G0PIE8</accession>
<evidence type="ECO:0000313" key="3">
    <source>
        <dbReference type="Proteomes" id="UP000008068"/>
    </source>
</evidence>
<dbReference type="InParanoid" id="G0PIE8"/>
<dbReference type="EMBL" id="GL380558">
    <property type="protein sequence ID" value="EGT57650.1"/>
    <property type="molecule type" value="Genomic_DNA"/>
</dbReference>
<gene>
    <name evidence="2" type="ORF">CAEBREN_20001</name>
</gene>
<evidence type="ECO:0000256" key="1">
    <source>
        <dbReference type="SAM" id="MobiDB-lite"/>
    </source>
</evidence>
<evidence type="ECO:0000313" key="2">
    <source>
        <dbReference type="EMBL" id="EGT57650.1"/>
    </source>
</evidence>
<keyword evidence="3" id="KW-1185">Reference proteome</keyword>
<name>G0PIE8_CAEBE</name>
<protein>
    <submittedName>
        <fullName evidence="2">Uncharacterized protein</fullName>
    </submittedName>
</protein>
<dbReference type="AlphaFoldDB" id="G0PIE8"/>
<feature type="compositionally biased region" description="Basic and acidic residues" evidence="1">
    <location>
        <begin position="47"/>
        <end position="60"/>
    </location>
</feature>
<dbReference type="Proteomes" id="UP000008068">
    <property type="component" value="Unassembled WGS sequence"/>
</dbReference>
<organism evidence="3">
    <name type="scientific">Caenorhabditis brenneri</name>
    <name type="common">Nematode worm</name>
    <dbReference type="NCBI Taxonomy" id="135651"/>
    <lineage>
        <taxon>Eukaryota</taxon>
        <taxon>Metazoa</taxon>
        <taxon>Ecdysozoa</taxon>
        <taxon>Nematoda</taxon>
        <taxon>Chromadorea</taxon>
        <taxon>Rhabditida</taxon>
        <taxon>Rhabditina</taxon>
        <taxon>Rhabditomorpha</taxon>
        <taxon>Rhabditoidea</taxon>
        <taxon>Rhabditidae</taxon>
        <taxon>Peloderinae</taxon>
        <taxon>Caenorhabditis</taxon>
    </lineage>
</organism>
<sequence>MNLLMTQKNPGKDSGDRAVEEENRRCEKSQRKLDQSGDIVYLGLLESGERRRIPREEKENKTRRRRRRDQPVLREEIQPALCQGDQQGGQKAFYH</sequence>